<feature type="compositionally biased region" description="Low complexity" evidence="1">
    <location>
        <begin position="369"/>
        <end position="383"/>
    </location>
</feature>
<feature type="compositionally biased region" description="Basic and acidic residues" evidence="1">
    <location>
        <begin position="414"/>
        <end position="438"/>
    </location>
</feature>
<feature type="compositionally biased region" description="Polar residues" evidence="1">
    <location>
        <begin position="34"/>
        <end position="46"/>
    </location>
</feature>
<reference evidence="2" key="1">
    <citation type="journal article" date="2020" name="Mol. Plant Microbe Interact.">
        <title>Genome Sequence of the Biocontrol Agent Coniothyrium minitans strain Conio (IMI 134523).</title>
        <authorList>
            <person name="Patel D."/>
            <person name="Shittu T.A."/>
            <person name="Baroncelli R."/>
            <person name="Muthumeenakshi S."/>
            <person name="Osborne T.H."/>
            <person name="Janganan T.K."/>
            <person name="Sreenivasaprasad S."/>
        </authorList>
    </citation>
    <scope>NUCLEOTIDE SEQUENCE</scope>
    <source>
        <strain evidence="2">Conio</strain>
    </source>
</reference>
<dbReference type="EMBL" id="WJXW01000012">
    <property type="protein sequence ID" value="KAF9731279.1"/>
    <property type="molecule type" value="Genomic_DNA"/>
</dbReference>
<dbReference type="AlphaFoldDB" id="A0A9P6G9G1"/>
<protein>
    <submittedName>
        <fullName evidence="2">Uncharacterized protein</fullName>
    </submittedName>
</protein>
<dbReference type="PANTHER" id="PTHR28155:SF1">
    <property type="entry name" value="DNA-DIRECTED RNA POLYMERASE I SUBUNIT RPA34.5-DOMAIN-CONTAINING PROTEIN"/>
    <property type="match status" value="1"/>
</dbReference>
<dbReference type="GO" id="GO:0006360">
    <property type="term" value="P:transcription by RNA polymerase I"/>
    <property type="evidence" value="ECO:0007669"/>
    <property type="project" value="InterPro"/>
</dbReference>
<keyword evidence="3" id="KW-1185">Reference proteome</keyword>
<evidence type="ECO:0000313" key="3">
    <source>
        <dbReference type="Proteomes" id="UP000756921"/>
    </source>
</evidence>
<feature type="compositionally biased region" description="Polar residues" evidence="1">
    <location>
        <begin position="186"/>
        <end position="196"/>
    </location>
</feature>
<sequence length="438" mass="47062">MSKARKTPVPLPGSKTKTPVPAPSSKKTPIPVPTSKSAKQKGQLSNELVGDSDDSSDEVAGKTNDKQKKAATNIAVHRPKANGVAKPVPEAKQKQKDTPKKATKDATLSKKHAPKQVTAEEEGASSSSEESIDDAETNMKQAQQREAQKKQKEDSDSSSEVSSDSSDEPEEEATPAQQRADARAAHSQSRTVTFQQARPFVPPEDFKAASTERAASSAISNIFKNLERKQIWHITAPEGVSLKDLKQLAMDKAQKGEAVLDHKGTSYSLAPADVGAGGREVMVPVAKGYKAVPTEVSQSYHVQQVINLPKLTSRQADPNTGGEAAASITASTIRAVKPQVKGLKMRFFPSGFEDSVPATLGDSDDEADAPAPAGLAVPLGLDPPARKEKKRKHEQSNAGEEAQSSAKKHKKHRSAEEQQQREEKKAKKEKKKEKQLTS</sequence>
<name>A0A9P6G9G1_9PLEO</name>
<evidence type="ECO:0000256" key="1">
    <source>
        <dbReference type="SAM" id="MobiDB-lite"/>
    </source>
</evidence>
<dbReference type="OrthoDB" id="76224at2759"/>
<comment type="caution">
    <text evidence="2">The sequence shown here is derived from an EMBL/GenBank/DDBJ whole genome shotgun (WGS) entry which is preliminary data.</text>
</comment>
<dbReference type="Pfam" id="PF08208">
    <property type="entry name" value="RNA_polI_A34"/>
    <property type="match status" value="1"/>
</dbReference>
<accession>A0A9P6G9G1</accession>
<dbReference type="Gene3D" id="6.20.250.70">
    <property type="match status" value="1"/>
</dbReference>
<evidence type="ECO:0000313" key="2">
    <source>
        <dbReference type="EMBL" id="KAF9731279.1"/>
    </source>
</evidence>
<organism evidence="2 3">
    <name type="scientific">Paraphaeosphaeria minitans</name>
    <dbReference type="NCBI Taxonomy" id="565426"/>
    <lineage>
        <taxon>Eukaryota</taxon>
        <taxon>Fungi</taxon>
        <taxon>Dikarya</taxon>
        <taxon>Ascomycota</taxon>
        <taxon>Pezizomycotina</taxon>
        <taxon>Dothideomycetes</taxon>
        <taxon>Pleosporomycetidae</taxon>
        <taxon>Pleosporales</taxon>
        <taxon>Massarineae</taxon>
        <taxon>Didymosphaeriaceae</taxon>
        <taxon>Paraphaeosphaeria</taxon>
    </lineage>
</organism>
<feature type="region of interest" description="Disordered" evidence="1">
    <location>
        <begin position="357"/>
        <end position="438"/>
    </location>
</feature>
<feature type="compositionally biased region" description="Basic and acidic residues" evidence="1">
    <location>
        <begin position="146"/>
        <end position="155"/>
    </location>
</feature>
<proteinExistence type="predicted"/>
<gene>
    <name evidence="2" type="ORF">PMIN01_10296</name>
</gene>
<dbReference type="InterPro" id="IPR053263">
    <property type="entry name" value="Euk_RPA34_RNAP_subunit"/>
</dbReference>
<dbReference type="Proteomes" id="UP000756921">
    <property type="component" value="Unassembled WGS sequence"/>
</dbReference>
<dbReference type="PANTHER" id="PTHR28155">
    <property type="entry name" value="ACR243WP"/>
    <property type="match status" value="1"/>
</dbReference>
<dbReference type="InterPro" id="IPR013240">
    <property type="entry name" value="DNA-dir_RNA_pol1_su_RPA34"/>
</dbReference>
<feature type="compositionally biased region" description="Basic and acidic residues" evidence="1">
    <location>
        <begin position="89"/>
        <end position="108"/>
    </location>
</feature>
<feature type="region of interest" description="Disordered" evidence="1">
    <location>
        <begin position="1"/>
        <end position="214"/>
    </location>
</feature>
<feature type="compositionally biased region" description="Basic and acidic residues" evidence="1">
    <location>
        <begin position="59"/>
        <end position="68"/>
    </location>
</feature>